<accession>A0A5K3G3V9</accession>
<dbReference type="AlphaFoldDB" id="A0A5K3G3V9"/>
<name>A0A5K3G3V9_MESCO</name>
<reference evidence="1" key="1">
    <citation type="submission" date="2019-11" db="UniProtKB">
        <authorList>
            <consortium name="WormBaseParasite"/>
        </authorList>
    </citation>
    <scope>IDENTIFICATION</scope>
</reference>
<organism evidence="1">
    <name type="scientific">Mesocestoides corti</name>
    <name type="common">Flatworm</name>
    <dbReference type="NCBI Taxonomy" id="53468"/>
    <lineage>
        <taxon>Eukaryota</taxon>
        <taxon>Metazoa</taxon>
        <taxon>Spiralia</taxon>
        <taxon>Lophotrochozoa</taxon>
        <taxon>Platyhelminthes</taxon>
        <taxon>Cestoda</taxon>
        <taxon>Eucestoda</taxon>
        <taxon>Cyclophyllidea</taxon>
        <taxon>Mesocestoididae</taxon>
        <taxon>Mesocestoides</taxon>
    </lineage>
</organism>
<dbReference type="WBParaSite" id="MCU_013871-RA">
    <property type="protein sequence ID" value="MCU_013871-RA"/>
    <property type="gene ID" value="MCU_013871"/>
</dbReference>
<protein>
    <submittedName>
        <fullName evidence="1">Phage protein</fullName>
    </submittedName>
</protein>
<sequence>MGNVVRVIYAYSHHKVARAMSVSEFNEEVRGFCTSSQNIYAAIDMVVSTQVTGT</sequence>
<proteinExistence type="predicted"/>
<evidence type="ECO:0000313" key="1">
    <source>
        <dbReference type="WBParaSite" id="MCU_013871-RA"/>
    </source>
</evidence>